<proteinExistence type="predicted"/>
<dbReference type="Proteomes" id="UP000692954">
    <property type="component" value="Unassembled WGS sequence"/>
</dbReference>
<keyword evidence="2" id="KW-1185">Reference proteome</keyword>
<gene>
    <name evidence="1" type="ORF">PSON_ATCC_30995.1.T0650222</name>
</gene>
<sequence>MRIQVLVKNYGECHKIEYDYQYLVQQIIVQNFTEVKMERVQRRRETNLKKQQTRFLEILYGYSVLVSVRQFNDQQNFCQIQLYKYIDKVSIRRMNFKLRGLSNIDFINEKILFVSHYIFSIK</sequence>
<dbReference type="OrthoDB" id="10460448at2759"/>
<protein>
    <submittedName>
        <fullName evidence="1">Uncharacterized protein</fullName>
    </submittedName>
</protein>
<evidence type="ECO:0000313" key="1">
    <source>
        <dbReference type="EMBL" id="CAD8096029.1"/>
    </source>
</evidence>
<dbReference type="AlphaFoldDB" id="A0A8S1NXH7"/>
<accession>A0A8S1NXH7</accession>
<evidence type="ECO:0000313" key="2">
    <source>
        <dbReference type="Proteomes" id="UP000692954"/>
    </source>
</evidence>
<name>A0A8S1NXH7_9CILI</name>
<reference evidence="1" key="1">
    <citation type="submission" date="2021-01" db="EMBL/GenBank/DDBJ databases">
        <authorList>
            <consortium name="Genoscope - CEA"/>
            <person name="William W."/>
        </authorList>
    </citation>
    <scope>NUCLEOTIDE SEQUENCE</scope>
</reference>
<dbReference type="EMBL" id="CAJJDN010000065">
    <property type="protein sequence ID" value="CAD8096029.1"/>
    <property type="molecule type" value="Genomic_DNA"/>
</dbReference>
<comment type="caution">
    <text evidence="1">The sequence shown here is derived from an EMBL/GenBank/DDBJ whole genome shotgun (WGS) entry which is preliminary data.</text>
</comment>
<organism evidence="1 2">
    <name type="scientific">Paramecium sonneborni</name>
    <dbReference type="NCBI Taxonomy" id="65129"/>
    <lineage>
        <taxon>Eukaryota</taxon>
        <taxon>Sar</taxon>
        <taxon>Alveolata</taxon>
        <taxon>Ciliophora</taxon>
        <taxon>Intramacronucleata</taxon>
        <taxon>Oligohymenophorea</taxon>
        <taxon>Peniculida</taxon>
        <taxon>Parameciidae</taxon>
        <taxon>Paramecium</taxon>
    </lineage>
</organism>